<comment type="subcellular location">
    <subcellularLocation>
        <location evidence="1">Nucleus</location>
    </subcellularLocation>
</comment>
<sequence>MSSASEPGLPKNTTPGAKGRKRPPKTKEVGKVPPRPRDPPNATGQKNLAPQRPSNASSGKPLPPEGAAIPWSGFQTRAEVEQVELPDGKKRRKVLALPSHRGPKIRRRDKGKMKLPPTKKPAAPSRPQRQEKLLEEPKQVPKKKRRIRRSQSEARFEQLVEQYKCKILGSGQNVLLAKKGKWFES</sequence>
<evidence type="ECO:0000256" key="1">
    <source>
        <dbReference type="ARBA" id="ARBA00004123"/>
    </source>
</evidence>
<keyword evidence="4" id="KW-0539">Nucleus</keyword>
<organism evidence="6 7">
    <name type="scientific">Phrynosoma platyrhinos</name>
    <name type="common">Desert horned lizard</name>
    <dbReference type="NCBI Taxonomy" id="52577"/>
    <lineage>
        <taxon>Eukaryota</taxon>
        <taxon>Metazoa</taxon>
        <taxon>Chordata</taxon>
        <taxon>Craniata</taxon>
        <taxon>Vertebrata</taxon>
        <taxon>Euteleostomi</taxon>
        <taxon>Lepidosauria</taxon>
        <taxon>Squamata</taxon>
        <taxon>Bifurcata</taxon>
        <taxon>Unidentata</taxon>
        <taxon>Episquamata</taxon>
        <taxon>Toxicofera</taxon>
        <taxon>Iguania</taxon>
        <taxon>Phrynosomatidae</taxon>
        <taxon>Phrynosomatinae</taxon>
        <taxon>Phrynosoma</taxon>
    </lineage>
</organism>
<dbReference type="PANTHER" id="PTHR48039">
    <property type="entry name" value="RNA-BINDING MOTIF PROTEIN 14B"/>
    <property type="match status" value="1"/>
</dbReference>
<proteinExistence type="predicted"/>
<dbReference type="EMBL" id="JAIPUX010005290">
    <property type="protein sequence ID" value="KAH0617269.1"/>
    <property type="molecule type" value="Genomic_DNA"/>
</dbReference>
<protein>
    <submittedName>
        <fullName evidence="6">Uncharacterized protein</fullName>
    </submittedName>
</protein>
<feature type="compositionally biased region" description="Basic and acidic residues" evidence="5">
    <location>
        <begin position="128"/>
        <end position="139"/>
    </location>
</feature>
<name>A0ABQ7SIW8_PHRPL</name>
<comment type="caution">
    <text evidence="6">The sequence shown here is derived from an EMBL/GenBank/DDBJ whole genome shotgun (WGS) entry which is preliminary data.</text>
</comment>
<evidence type="ECO:0000256" key="5">
    <source>
        <dbReference type="SAM" id="MobiDB-lite"/>
    </source>
</evidence>
<reference evidence="6 7" key="1">
    <citation type="journal article" date="2022" name="Gigascience">
        <title>A chromosome-level genome assembly and annotation of the desert horned lizard, Phrynosoma platyrhinos, provides insight into chromosomal rearrangements among reptiles.</title>
        <authorList>
            <person name="Koochekian N."/>
            <person name="Ascanio A."/>
            <person name="Farleigh K."/>
            <person name="Card D.C."/>
            <person name="Schield D.R."/>
            <person name="Castoe T.A."/>
            <person name="Jezkova T."/>
        </authorList>
    </citation>
    <scope>NUCLEOTIDE SEQUENCE [LARGE SCALE GENOMIC DNA]</scope>
    <source>
        <strain evidence="6">NK-2021</strain>
    </source>
</reference>
<evidence type="ECO:0000256" key="2">
    <source>
        <dbReference type="ARBA" id="ARBA00022737"/>
    </source>
</evidence>
<evidence type="ECO:0000256" key="3">
    <source>
        <dbReference type="ARBA" id="ARBA00022884"/>
    </source>
</evidence>
<feature type="compositionally biased region" description="Polar residues" evidence="5">
    <location>
        <begin position="42"/>
        <end position="58"/>
    </location>
</feature>
<keyword evidence="7" id="KW-1185">Reference proteome</keyword>
<feature type="compositionally biased region" description="Basic residues" evidence="5">
    <location>
        <begin position="101"/>
        <end position="113"/>
    </location>
</feature>
<evidence type="ECO:0000313" key="7">
    <source>
        <dbReference type="Proteomes" id="UP000826234"/>
    </source>
</evidence>
<evidence type="ECO:0000313" key="6">
    <source>
        <dbReference type="EMBL" id="KAH0617269.1"/>
    </source>
</evidence>
<keyword evidence="3" id="KW-0694">RNA-binding</keyword>
<dbReference type="InterPro" id="IPR051945">
    <property type="entry name" value="RRM_MRD1_RNA_proc_ribogen"/>
</dbReference>
<feature type="region of interest" description="Disordered" evidence="5">
    <location>
        <begin position="1"/>
        <end position="153"/>
    </location>
</feature>
<dbReference type="Proteomes" id="UP000826234">
    <property type="component" value="Unassembled WGS sequence"/>
</dbReference>
<feature type="compositionally biased region" description="Polar residues" evidence="5">
    <location>
        <begin position="1"/>
        <end position="15"/>
    </location>
</feature>
<feature type="compositionally biased region" description="Basic residues" evidence="5">
    <location>
        <begin position="140"/>
        <end position="149"/>
    </location>
</feature>
<gene>
    <name evidence="6" type="ORF">JD844_029163</name>
</gene>
<accession>A0ABQ7SIW8</accession>
<dbReference type="PANTHER" id="PTHR48039:SF5">
    <property type="entry name" value="RNA-BINDING PROTEIN 28"/>
    <property type="match status" value="1"/>
</dbReference>
<evidence type="ECO:0000256" key="4">
    <source>
        <dbReference type="ARBA" id="ARBA00023242"/>
    </source>
</evidence>
<feature type="compositionally biased region" description="Basic and acidic residues" evidence="5">
    <location>
        <begin position="25"/>
        <end position="38"/>
    </location>
</feature>
<keyword evidence="2" id="KW-0677">Repeat</keyword>